<dbReference type="EMBL" id="QXGF01004694">
    <property type="protein sequence ID" value="KAE8919425.1"/>
    <property type="molecule type" value="Genomic_DNA"/>
</dbReference>
<evidence type="ECO:0000313" key="10">
    <source>
        <dbReference type="Proteomes" id="UP000429523"/>
    </source>
</evidence>
<dbReference type="Proteomes" id="UP000437068">
    <property type="component" value="Unassembled WGS sequence"/>
</dbReference>
<dbReference type="EMBL" id="QXGC01004890">
    <property type="protein sequence ID" value="KAE9167339.1"/>
    <property type="molecule type" value="Genomic_DNA"/>
</dbReference>
<evidence type="ECO:0000256" key="1">
    <source>
        <dbReference type="SAM" id="MobiDB-lite"/>
    </source>
</evidence>
<feature type="region of interest" description="Disordered" evidence="1">
    <location>
        <begin position="32"/>
        <end position="53"/>
    </location>
</feature>
<keyword evidence="11" id="KW-1185">Reference proteome</keyword>
<evidence type="ECO:0000313" key="9">
    <source>
        <dbReference type="EMBL" id="KAE9269131.1"/>
    </source>
</evidence>
<dbReference type="Proteomes" id="UP000433483">
    <property type="component" value="Unassembled WGS sequence"/>
</dbReference>
<evidence type="ECO:0000313" key="3">
    <source>
        <dbReference type="EMBL" id="KAE8963416.1"/>
    </source>
</evidence>
<dbReference type="EMBL" id="QXGD01004607">
    <property type="protein sequence ID" value="KAE9169691.1"/>
    <property type="molecule type" value="Genomic_DNA"/>
</dbReference>
<dbReference type="EMBL" id="QXFW01005028">
    <property type="protein sequence ID" value="KAE8963416.1"/>
    <property type="molecule type" value="Genomic_DNA"/>
</dbReference>
<evidence type="ECO:0000313" key="7">
    <source>
        <dbReference type="EMBL" id="KAE9167339.1"/>
    </source>
</evidence>
<dbReference type="EMBL" id="QXGA01004882">
    <property type="protein sequence ID" value="KAE9070318.1"/>
    <property type="molecule type" value="Genomic_DNA"/>
</dbReference>
<dbReference type="EMBL" id="QXFZ01004817">
    <property type="protein sequence ID" value="KAE9062871.1"/>
    <property type="molecule type" value="Genomic_DNA"/>
</dbReference>
<evidence type="ECO:0000313" key="8">
    <source>
        <dbReference type="EMBL" id="KAE9169691.1"/>
    </source>
</evidence>
<comment type="caution">
    <text evidence="2">The sequence shown here is derived from an EMBL/GenBank/DDBJ whole genome shotgun (WGS) entry which is preliminary data.</text>
</comment>
<dbReference type="EMBL" id="QXGE01004892">
    <property type="protein sequence ID" value="KAE9269131.1"/>
    <property type="molecule type" value="Genomic_DNA"/>
</dbReference>
<proteinExistence type="predicted"/>
<dbReference type="AlphaFoldDB" id="A0A6A3DEI1"/>
<evidence type="ECO:0000313" key="6">
    <source>
        <dbReference type="EMBL" id="KAE9164717.1"/>
    </source>
</evidence>
<dbReference type="Proteomes" id="UP000476176">
    <property type="component" value="Unassembled WGS sequence"/>
</dbReference>
<gene>
    <name evidence="9" type="ORF">PF001_g29361</name>
    <name evidence="8" type="ORF">PF002_g30289</name>
    <name evidence="7" type="ORF">PF004_g28854</name>
    <name evidence="6" type="ORF">PF005_g29906</name>
    <name evidence="5" type="ORF">PF006_g29382</name>
    <name evidence="4" type="ORF">PF007_g29753</name>
    <name evidence="2" type="ORF">PF009_g30269</name>
    <name evidence="3" type="ORF">PF011_g29042</name>
</gene>
<reference evidence="10 11" key="1">
    <citation type="submission" date="2018-08" db="EMBL/GenBank/DDBJ databases">
        <title>Genomic investigation of the strawberry pathogen Phytophthora fragariae indicates pathogenicity is determined by transcriptional variation in three key races.</title>
        <authorList>
            <person name="Adams T.M."/>
            <person name="Armitage A.D."/>
            <person name="Sobczyk M.K."/>
            <person name="Bates H.J."/>
            <person name="Dunwell J.M."/>
            <person name="Nellist C.F."/>
            <person name="Harrison R.J."/>
        </authorList>
    </citation>
    <scope>NUCLEOTIDE SEQUENCE [LARGE SCALE GENOMIC DNA]</scope>
    <source>
        <strain evidence="9 12">A4</strain>
        <strain evidence="8 13">BC-1</strain>
        <strain evidence="7 17">BC-23</strain>
        <strain evidence="6 11">NOV-27</strain>
        <strain evidence="5 14">NOV-5</strain>
        <strain evidence="4 15">NOV-71</strain>
        <strain evidence="2 10">NOV-9</strain>
        <strain evidence="3 16">SCRP245</strain>
    </source>
</reference>
<dbReference type="Proteomes" id="UP000440732">
    <property type="component" value="Unassembled WGS sequence"/>
</dbReference>
<evidence type="ECO:0000313" key="11">
    <source>
        <dbReference type="Proteomes" id="UP000433483"/>
    </source>
</evidence>
<sequence length="316" mass="34863">MLAEASVGSRISFVPTPTVEMDECSMRYHSVFESSDAKDPEEDDDWKASGVMTETPEVTVVSAGRSNGVRPLARNLVGELDDVTTLGPAVGEDDEDEDKSKVPAMMNEAGARPTGDRPPLNGDTPAASKVLGRCLELMKMKSDWMRQFSPTIVRQPVWMDVGGTLAMPIDSTSTRQVASETELLLRAMGCEPQMFPSDMTLADWTPTEAAIVLLKLKKKLRSAFGMSDISVGRPPRLPVATEASVTTPNTRRVTFRRPSMCYDTRKESSEGDDDYLGPDYHDGDLTMEWTREVRDLSAVDNHSTTPRLRFATHLTR</sequence>
<dbReference type="Proteomes" id="UP000440367">
    <property type="component" value="Unassembled WGS sequence"/>
</dbReference>
<evidence type="ECO:0000313" key="2">
    <source>
        <dbReference type="EMBL" id="KAE8919425.1"/>
    </source>
</evidence>
<dbReference type="Proteomes" id="UP000441208">
    <property type="component" value="Unassembled WGS sequence"/>
</dbReference>
<organism evidence="2 10">
    <name type="scientific">Phytophthora fragariae</name>
    <dbReference type="NCBI Taxonomy" id="53985"/>
    <lineage>
        <taxon>Eukaryota</taxon>
        <taxon>Sar</taxon>
        <taxon>Stramenopiles</taxon>
        <taxon>Oomycota</taxon>
        <taxon>Peronosporomycetes</taxon>
        <taxon>Peronosporales</taxon>
        <taxon>Peronosporaceae</taxon>
        <taxon>Phytophthora</taxon>
    </lineage>
</organism>
<accession>A0A6A3DEI1</accession>
<evidence type="ECO:0000313" key="17">
    <source>
        <dbReference type="Proteomes" id="UP000476176"/>
    </source>
</evidence>
<evidence type="ECO:0000313" key="13">
    <source>
        <dbReference type="Proteomes" id="UP000440367"/>
    </source>
</evidence>
<dbReference type="Proteomes" id="UP000429523">
    <property type="component" value="Unassembled WGS sequence"/>
</dbReference>
<name>A0A6A3DEI1_9STRA</name>
<evidence type="ECO:0000313" key="15">
    <source>
        <dbReference type="Proteomes" id="UP000441208"/>
    </source>
</evidence>
<protein>
    <submittedName>
        <fullName evidence="2">Uncharacterized protein</fullName>
    </submittedName>
</protein>
<evidence type="ECO:0000313" key="16">
    <source>
        <dbReference type="Proteomes" id="UP000460718"/>
    </source>
</evidence>
<evidence type="ECO:0000313" key="5">
    <source>
        <dbReference type="EMBL" id="KAE9070318.1"/>
    </source>
</evidence>
<dbReference type="OrthoDB" id="127515at2759"/>
<evidence type="ECO:0000313" key="4">
    <source>
        <dbReference type="EMBL" id="KAE9062871.1"/>
    </source>
</evidence>
<dbReference type="EMBL" id="QXGB01004880">
    <property type="protein sequence ID" value="KAE9164717.1"/>
    <property type="molecule type" value="Genomic_DNA"/>
</dbReference>
<dbReference type="Proteomes" id="UP000460718">
    <property type="component" value="Unassembled WGS sequence"/>
</dbReference>
<evidence type="ECO:0000313" key="14">
    <source>
        <dbReference type="Proteomes" id="UP000440732"/>
    </source>
</evidence>
<evidence type="ECO:0000313" key="12">
    <source>
        <dbReference type="Proteomes" id="UP000437068"/>
    </source>
</evidence>